<sequence length="388" mass="43589">MNSKVKFFAIFIGIVALSFFLFRSCDPQARNLRPGSMYNQGGDGTAALQLWLSKIGYQTESFEYRDFDELDQTIDTLLVIKPSDTNNWRKEEIDAVLAWVEDTGGTLIVADDQQNGLLTRLDLTVTRIEALEMVSTSDTSHALVNPIVNGLQGYQTISYFERVRPNSQVIVGSEAQPTTLGISRGRGMIYASTNIWLFTNAGLFYESNAKIILNMVNRMPAGSVIAFDEVHHGRALPPKAAPVPAQPYSPLVAAMVYSAMVVGLWALLSGRRFGQIVPSRIDLMRRNSSEYVQSMANLFQRGRQAEHMQAHYKTYLKRRVAKPYGINPKLDDQSFLSEVQRYSDTIDRNHLAHLLNHLSQPNPSEATILALVNDIDRFINLWEQQGRA</sequence>
<name>A9B4G8_HERA2</name>
<dbReference type="SUPFAM" id="SSF52317">
    <property type="entry name" value="Class I glutamine amidotransferase-like"/>
    <property type="match status" value="1"/>
</dbReference>
<feature type="domain" description="DUF4350" evidence="1">
    <location>
        <begin position="38"/>
        <end position="215"/>
    </location>
</feature>
<dbReference type="STRING" id="316274.Haur_0073"/>
<evidence type="ECO:0000259" key="1">
    <source>
        <dbReference type="Pfam" id="PF14258"/>
    </source>
</evidence>
<dbReference type="InterPro" id="IPR025646">
    <property type="entry name" value="DUF4350"/>
</dbReference>
<keyword evidence="3" id="KW-1185">Reference proteome</keyword>
<gene>
    <name evidence="2" type="ordered locus">Haur_0073</name>
</gene>
<dbReference type="EMBL" id="CP000875">
    <property type="protein sequence ID" value="ABX02725.1"/>
    <property type="molecule type" value="Genomic_DNA"/>
</dbReference>
<dbReference type="eggNOG" id="ENOG5032W7Q">
    <property type="taxonomic scope" value="Bacteria"/>
</dbReference>
<dbReference type="Pfam" id="PF14258">
    <property type="entry name" value="DUF4350"/>
    <property type="match status" value="1"/>
</dbReference>
<protein>
    <recommendedName>
        <fullName evidence="1">DUF4350 domain-containing protein</fullName>
    </recommendedName>
</protein>
<proteinExistence type="predicted"/>
<dbReference type="Proteomes" id="UP000000787">
    <property type="component" value="Chromosome"/>
</dbReference>
<accession>A9B4G8</accession>
<evidence type="ECO:0000313" key="3">
    <source>
        <dbReference type="Proteomes" id="UP000000787"/>
    </source>
</evidence>
<reference evidence="2 3" key="1">
    <citation type="journal article" date="2011" name="Stand. Genomic Sci.">
        <title>Complete genome sequence of the filamentous gliding predatory bacterium Herpetosiphon aurantiacus type strain (114-95(T)).</title>
        <authorList>
            <person name="Kiss H."/>
            <person name="Nett M."/>
            <person name="Domin N."/>
            <person name="Martin K."/>
            <person name="Maresca J.A."/>
            <person name="Copeland A."/>
            <person name="Lapidus A."/>
            <person name="Lucas S."/>
            <person name="Berry K.W."/>
            <person name="Glavina Del Rio T."/>
            <person name="Dalin E."/>
            <person name="Tice H."/>
            <person name="Pitluck S."/>
            <person name="Richardson P."/>
            <person name="Bruce D."/>
            <person name="Goodwin L."/>
            <person name="Han C."/>
            <person name="Detter J.C."/>
            <person name="Schmutz J."/>
            <person name="Brettin T."/>
            <person name="Land M."/>
            <person name="Hauser L."/>
            <person name="Kyrpides N.C."/>
            <person name="Ivanova N."/>
            <person name="Goker M."/>
            <person name="Woyke T."/>
            <person name="Klenk H.P."/>
            <person name="Bryant D.A."/>
        </authorList>
    </citation>
    <scope>NUCLEOTIDE SEQUENCE [LARGE SCALE GENOMIC DNA]</scope>
    <source>
        <strain evidence="3">ATCC 23779 / DSM 785 / 114-95</strain>
    </source>
</reference>
<evidence type="ECO:0000313" key="2">
    <source>
        <dbReference type="EMBL" id="ABX02725.1"/>
    </source>
</evidence>
<dbReference type="HOGENOM" id="CLU_713476_0_0_0"/>
<dbReference type="BioCyc" id="HAUR316274:GHYA-74-MONOMER"/>
<dbReference type="AlphaFoldDB" id="A9B4G8"/>
<organism evidence="2 3">
    <name type="scientific">Herpetosiphon aurantiacus (strain ATCC 23779 / DSM 785 / 114-95)</name>
    <dbReference type="NCBI Taxonomy" id="316274"/>
    <lineage>
        <taxon>Bacteria</taxon>
        <taxon>Bacillati</taxon>
        <taxon>Chloroflexota</taxon>
        <taxon>Chloroflexia</taxon>
        <taxon>Herpetosiphonales</taxon>
        <taxon>Herpetosiphonaceae</taxon>
        <taxon>Herpetosiphon</taxon>
    </lineage>
</organism>
<dbReference type="InParanoid" id="A9B4G8"/>
<dbReference type="InterPro" id="IPR029062">
    <property type="entry name" value="Class_I_gatase-like"/>
</dbReference>
<dbReference type="KEGG" id="hau:Haur_0073"/>